<dbReference type="SUPFAM" id="SSF57716">
    <property type="entry name" value="Glucocorticoid receptor-like (DNA-binding domain)"/>
    <property type="match status" value="1"/>
</dbReference>
<keyword evidence="6" id="KW-0805">Transcription regulation</keyword>
<dbReference type="EMBL" id="CAJFDI010000006">
    <property type="protein sequence ID" value="CAD5234897.1"/>
    <property type="molecule type" value="Genomic_DNA"/>
</dbReference>
<dbReference type="InterPro" id="IPR049636">
    <property type="entry name" value="HNF4-like_DBD"/>
</dbReference>
<feature type="compositionally biased region" description="Polar residues" evidence="11">
    <location>
        <begin position="26"/>
        <end position="41"/>
    </location>
</feature>
<evidence type="ECO:0000256" key="7">
    <source>
        <dbReference type="ARBA" id="ARBA00023125"/>
    </source>
</evidence>
<dbReference type="Proteomes" id="UP000095284">
    <property type="component" value="Unplaced"/>
</dbReference>
<accession>A0A1I7RRC8</accession>
<feature type="domain" description="Nuclear receptor" evidence="12">
    <location>
        <begin position="315"/>
        <end position="396"/>
    </location>
</feature>
<name>A0A1I7RRC8_BURXY</name>
<dbReference type="PROSITE" id="PS51030">
    <property type="entry name" value="NUCLEAR_REC_DBD_2"/>
    <property type="match status" value="1"/>
</dbReference>
<dbReference type="SMR" id="A0A1I7RRC8"/>
<dbReference type="InterPro" id="IPR001628">
    <property type="entry name" value="Znf_hrmn_rcpt"/>
</dbReference>
<evidence type="ECO:0000256" key="10">
    <source>
        <dbReference type="ARBA" id="ARBA00023242"/>
    </source>
</evidence>
<dbReference type="Gene3D" id="3.30.50.10">
    <property type="entry name" value="Erythroid Transcription Factor GATA-1, subunit A"/>
    <property type="match status" value="1"/>
</dbReference>
<dbReference type="GO" id="GO:0000978">
    <property type="term" value="F:RNA polymerase II cis-regulatory region sequence-specific DNA binding"/>
    <property type="evidence" value="ECO:0007669"/>
    <property type="project" value="InterPro"/>
</dbReference>
<evidence type="ECO:0000313" key="16">
    <source>
        <dbReference type="WBParaSite" id="BXY_0327500.1"/>
    </source>
</evidence>
<dbReference type="Pfam" id="PF00105">
    <property type="entry name" value="zf-C4"/>
    <property type="match status" value="1"/>
</dbReference>
<keyword evidence="4" id="KW-0863">Zinc-finger</keyword>
<comment type="subcellular location">
    <subcellularLocation>
        <location evidence="1">Nucleus</location>
    </subcellularLocation>
</comment>
<dbReference type="PANTHER" id="PTHR46397:SF5">
    <property type="entry name" value="NUCLEAR HORMONE RECEPTOR FAMILY MEMBER NHR-20"/>
    <property type="match status" value="1"/>
</dbReference>
<dbReference type="PANTHER" id="PTHR46397">
    <property type="entry name" value="NUCLEAR HORMONE RECEPTOR FAMILY-RELATED"/>
    <property type="match status" value="1"/>
</dbReference>
<evidence type="ECO:0000256" key="5">
    <source>
        <dbReference type="ARBA" id="ARBA00022833"/>
    </source>
</evidence>
<evidence type="ECO:0000313" key="14">
    <source>
        <dbReference type="Proteomes" id="UP000095284"/>
    </source>
</evidence>
<keyword evidence="15" id="KW-1185">Reference proteome</keyword>
<comment type="similarity">
    <text evidence="2">Belongs to the nuclear hormone receptor family.</text>
</comment>
<evidence type="ECO:0000313" key="13">
    <source>
        <dbReference type="EMBL" id="CAD5234897.1"/>
    </source>
</evidence>
<evidence type="ECO:0000256" key="6">
    <source>
        <dbReference type="ARBA" id="ARBA00023015"/>
    </source>
</evidence>
<evidence type="ECO:0000256" key="8">
    <source>
        <dbReference type="ARBA" id="ARBA00023163"/>
    </source>
</evidence>
<reference evidence="13" key="2">
    <citation type="submission" date="2020-09" db="EMBL/GenBank/DDBJ databases">
        <authorList>
            <person name="Kikuchi T."/>
        </authorList>
    </citation>
    <scope>NUCLEOTIDE SEQUENCE</scope>
    <source>
        <strain evidence="13">Ka4C1</strain>
    </source>
</reference>
<keyword evidence="3" id="KW-0479">Metal-binding</keyword>
<keyword evidence="7" id="KW-0238">DNA-binding</keyword>
<dbReference type="EMBL" id="CAJFCV020000006">
    <property type="protein sequence ID" value="CAG9130946.1"/>
    <property type="molecule type" value="Genomic_DNA"/>
</dbReference>
<evidence type="ECO:0000256" key="1">
    <source>
        <dbReference type="ARBA" id="ARBA00004123"/>
    </source>
</evidence>
<keyword evidence="10" id="KW-0539">Nucleus</keyword>
<dbReference type="GO" id="GO:0003700">
    <property type="term" value="F:DNA-binding transcription factor activity"/>
    <property type="evidence" value="ECO:0007669"/>
    <property type="project" value="InterPro"/>
</dbReference>
<evidence type="ECO:0000313" key="15">
    <source>
        <dbReference type="Proteomes" id="UP000659654"/>
    </source>
</evidence>
<evidence type="ECO:0000256" key="11">
    <source>
        <dbReference type="SAM" id="MobiDB-lite"/>
    </source>
</evidence>
<evidence type="ECO:0000256" key="3">
    <source>
        <dbReference type="ARBA" id="ARBA00022723"/>
    </source>
</evidence>
<feature type="region of interest" description="Disordered" evidence="11">
    <location>
        <begin position="26"/>
        <end position="77"/>
    </location>
</feature>
<evidence type="ECO:0000256" key="4">
    <source>
        <dbReference type="ARBA" id="ARBA00022771"/>
    </source>
</evidence>
<keyword evidence="9" id="KW-0675">Receptor</keyword>
<dbReference type="WBParaSite" id="BXY_0327500.1">
    <property type="protein sequence ID" value="BXY_0327500.1"/>
    <property type="gene ID" value="BXY_0327500"/>
</dbReference>
<evidence type="ECO:0000256" key="2">
    <source>
        <dbReference type="ARBA" id="ARBA00005993"/>
    </source>
</evidence>
<dbReference type="PRINTS" id="PR00047">
    <property type="entry name" value="STROIDFINGER"/>
</dbReference>
<reference evidence="16" key="1">
    <citation type="submission" date="2016-11" db="UniProtKB">
        <authorList>
            <consortium name="WormBaseParasite"/>
        </authorList>
    </citation>
    <scope>IDENTIFICATION</scope>
</reference>
<keyword evidence="5" id="KW-0862">Zinc</keyword>
<proteinExistence type="inferred from homology"/>
<dbReference type="OrthoDB" id="9996608at2759"/>
<dbReference type="AlphaFoldDB" id="A0A1I7RRC8"/>
<evidence type="ECO:0000256" key="9">
    <source>
        <dbReference type="ARBA" id="ARBA00023170"/>
    </source>
</evidence>
<dbReference type="SMART" id="SM00399">
    <property type="entry name" value="ZnF_C4"/>
    <property type="match status" value="1"/>
</dbReference>
<evidence type="ECO:0000259" key="12">
    <source>
        <dbReference type="PROSITE" id="PS51030"/>
    </source>
</evidence>
<dbReference type="Proteomes" id="UP000582659">
    <property type="component" value="Unassembled WGS sequence"/>
</dbReference>
<dbReference type="GO" id="GO:0008270">
    <property type="term" value="F:zinc ion binding"/>
    <property type="evidence" value="ECO:0007669"/>
    <property type="project" value="UniProtKB-KW"/>
</dbReference>
<dbReference type="CDD" id="cd06960">
    <property type="entry name" value="NR_DBD_HNF4A"/>
    <property type="match status" value="1"/>
</dbReference>
<gene>
    <name evidence="13" type="ORF">BXYJ_LOCUS14988</name>
</gene>
<keyword evidence="8" id="KW-0804">Transcription</keyword>
<dbReference type="InterPro" id="IPR013088">
    <property type="entry name" value="Znf_NHR/GATA"/>
</dbReference>
<organism evidence="14 16">
    <name type="scientific">Bursaphelenchus xylophilus</name>
    <name type="common">Pinewood nematode worm</name>
    <name type="synonym">Aphelenchoides xylophilus</name>
    <dbReference type="NCBI Taxonomy" id="6326"/>
    <lineage>
        <taxon>Eukaryota</taxon>
        <taxon>Metazoa</taxon>
        <taxon>Ecdysozoa</taxon>
        <taxon>Nematoda</taxon>
        <taxon>Chromadorea</taxon>
        <taxon>Rhabditida</taxon>
        <taxon>Tylenchina</taxon>
        <taxon>Tylenchomorpha</taxon>
        <taxon>Aphelenchoidea</taxon>
        <taxon>Aphelenchoididae</taxon>
        <taxon>Bursaphelenchus</taxon>
    </lineage>
</organism>
<dbReference type="GO" id="GO:0005634">
    <property type="term" value="C:nucleus"/>
    <property type="evidence" value="ECO:0007669"/>
    <property type="project" value="UniProtKB-SubCell"/>
</dbReference>
<dbReference type="Proteomes" id="UP000659654">
    <property type="component" value="Unassembled WGS sequence"/>
</dbReference>
<feature type="compositionally biased region" description="Polar residues" evidence="11">
    <location>
        <begin position="50"/>
        <end position="64"/>
    </location>
</feature>
<sequence length="459" mass="51991">MNGHEFTEFWPQNHASSLFYHNNNNLNMPFGDSQQGSQIRSNGEGEMPSMDNSHGHTQNNSFLSPETIFNGHNDQQQNHFNSFQMMGMDAASSAAQLLAGIQHHNLSHFQHSALPPSFMQLNLHAAAAACAKEYNEPDQHRQSPVAMFDLDHQANTSGRNQVRQDLDRLLNQSRETANLPEISEMTHMQTAVEHQNIQGIQNNISAGIQQNLQPPASESTTSAADNLLSPLFPLNPFESRPPLVNQIDLMLNNMSQPQHQGAIHELDHGFGPKDVMNDKEMMRNHEKMFMERKKIKEENLQREKLMTKDSRNNSPPVCQVCLSGPSNGLHFGAPRTCAACAAFFRRTISDQKKYICKRPQRCTMKFSESAGYRKICRNCRMKRCLEIGMLPDKVQHKRNRRDFMSFRSKMDSKPSNEMLSISQGFPQMHHEHNGHLESVSSLLPPNPWPSINQVGFSGL</sequence>
<protein>
    <submittedName>
        <fullName evidence="13">(pine wood nematode) hypothetical protein</fullName>
    </submittedName>
    <submittedName>
        <fullName evidence="16">Nuclear receptor domain-containing protein</fullName>
    </submittedName>
</protein>